<evidence type="ECO:0000313" key="1">
    <source>
        <dbReference type="EMBL" id="CAB4128326.1"/>
    </source>
</evidence>
<proteinExistence type="predicted"/>
<name>A0A6J5L504_9CAUD</name>
<protein>
    <submittedName>
        <fullName evidence="1">Uncharacterized protein</fullName>
    </submittedName>
</protein>
<accession>A0A6J5L504</accession>
<sequence>MNNNIIIFGGVEIPSNRTLLEASGVDRVLLNYWGLRKRGLPKTKAYLIGEHFLDGMKVWVDSGATQADKANLSRQELEAYAADYEEFIALNYDRIEGFTEFDSQVLGLHDIVKNRVVYENDPKLWVVWHEEYSVRLLEEWAAEWQNIAIPGAAIDNVTTLAKVIQRIKGKYPVKVHGLAVAKPDVLRAIPFDTVSTLSWLSPMRRGETIVWDGNKLARYPKKMKAQARLRYKMIVEKAGLDFKKFVEDDTKEATKVAIWSYIQLEKAMSKNKKPQVSDNSDDTLYTGLMELGGVGSNNSGSEMRKVEPAEVIQRDPNEIVPLPVFGYEMKTVVEHENGHDVLRDVPVVQGQYGSLRQCNSCFVKDNCPAFKDDNACAFNLPVEVKTKEQLKGLLTSIVEMQGQRVAFMRFQEELSGGYADPNVSQEIDRLFKIVGNMKDLETNKEFVQITASRQSSGGVLSAIFGDKASALKEQQQPLSEEETTIIIREQLEG</sequence>
<organism evidence="1">
    <name type="scientific">uncultured Caudovirales phage</name>
    <dbReference type="NCBI Taxonomy" id="2100421"/>
    <lineage>
        <taxon>Viruses</taxon>
        <taxon>Duplodnaviria</taxon>
        <taxon>Heunggongvirae</taxon>
        <taxon>Uroviricota</taxon>
        <taxon>Caudoviricetes</taxon>
        <taxon>Peduoviridae</taxon>
        <taxon>Maltschvirus</taxon>
        <taxon>Maltschvirus maltsch</taxon>
    </lineage>
</organism>
<gene>
    <name evidence="1" type="ORF">UFOVP111_23</name>
</gene>
<reference evidence="1" key="1">
    <citation type="submission" date="2020-04" db="EMBL/GenBank/DDBJ databases">
        <authorList>
            <person name="Chiriac C."/>
            <person name="Salcher M."/>
            <person name="Ghai R."/>
            <person name="Kavagutti S V."/>
        </authorList>
    </citation>
    <scope>NUCLEOTIDE SEQUENCE</scope>
</reference>
<dbReference type="EMBL" id="LR796226">
    <property type="protein sequence ID" value="CAB4128326.1"/>
    <property type="molecule type" value="Genomic_DNA"/>
</dbReference>